<sequence length="84" mass="8888">MFDRQQSIREASPVDLSSADQSMPTNKPTRTVYCGSAGNLVVELVGNPGVSITYAVLAGTRHDIQVSKFIKTGTTATAGLIAEF</sequence>
<evidence type="ECO:0000313" key="2">
    <source>
        <dbReference type="EMBL" id="CUW85734.1"/>
    </source>
</evidence>
<organism evidence="2 3">
    <name type="scientific">Agrobacterium genomosp. 2 str. CFBP 5494</name>
    <dbReference type="NCBI Taxonomy" id="1183436"/>
    <lineage>
        <taxon>Bacteria</taxon>
        <taxon>Pseudomonadati</taxon>
        <taxon>Pseudomonadota</taxon>
        <taxon>Alphaproteobacteria</taxon>
        <taxon>Hyphomicrobiales</taxon>
        <taxon>Rhizobiaceae</taxon>
        <taxon>Rhizobium/Agrobacterium group</taxon>
        <taxon>Agrobacterium</taxon>
        <taxon>Agrobacterium tumefaciens complex</taxon>
    </lineage>
</organism>
<reference evidence="2 3" key="1">
    <citation type="submission" date="2016-01" db="EMBL/GenBank/DDBJ databases">
        <authorList>
            <person name="Regsiter A."/>
            <person name="william w."/>
        </authorList>
    </citation>
    <scope>NUCLEOTIDE SEQUENCE [LARGE SCALE GENOMIC DNA]</scope>
    <source>
        <strain evidence="2 3">CFBP 5494</strain>
    </source>
</reference>
<dbReference type="AlphaFoldDB" id="A0A9W5EY93"/>
<comment type="caution">
    <text evidence="2">The sequence shown here is derived from an EMBL/GenBank/DDBJ whole genome shotgun (WGS) entry which is preliminary data.</text>
</comment>
<proteinExistence type="predicted"/>
<dbReference type="EMBL" id="FBVY01000002">
    <property type="protein sequence ID" value="CUW85734.1"/>
    <property type="molecule type" value="Genomic_DNA"/>
</dbReference>
<name>A0A9W5EY93_9HYPH</name>
<accession>A0A9W5EY93</accession>
<evidence type="ECO:0000313" key="3">
    <source>
        <dbReference type="Proteomes" id="UP000191933"/>
    </source>
</evidence>
<dbReference type="RefSeq" id="WP_080822612.1">
    <property type="nucleotide sequence ID" value="NZ_LT009718.1"/>
</dbReference>
<gene>
    <name evidence="2" type="ORF">AGR2A_Cc100243</name>
</gene>
<dbReference type="Proteomes" id="UP000191933">
    <property type="component" value="Unassembled WGS sequence"/>
</dbReference>
<protein>
    <submittedName>
        <fullName evidence="2">Uncharacterized protein</fullName>
    </submittedName>
</protein>
<feature type="region of interest" description="Disordered" evidence="1">
    <location>
        <begin position="1"/>
        <end position="28"/>
    </location>
</feature>
<feature type="compositionally biased region" description="Polar residues" evidence="1">
    <location>
        <begin position="18"/>
        <end position="28"/>
    </location>
</feature>
<keyword evidence="3" id="KW-1185">Reference proteome</keyword>
<evidence type="ECO:0000256" key="1">
    <source>
        <dbReference type="SAM" id="MobiDB-lite"/>
    </source>
</evidence>